<accession>A0AA88H8L6</accession>
<reference evidence="4" key="1">
    <citation type="submission" date="2023-07" db="EMBL/GenBank/DDBJ databases">
        <title>Chromosome-level genome assembly of Artemia franciscana.</title>
        <authorList>
            <person name="Jo E."/>
        </authorList>
    </citation>
    <scope>NUCLEOTIDE SEQUENCE</scope>
    <source>
        <tissue evidence="4">Whole body</tissue>
    </source>
</reference>
<comment type="caution">
    <text evidence="4">The sequence shown here is derived from an EMBL/GenBank/DDBJ whole genome shotgun (WGS) entry which is preliminary data.</text>
</comment>
<dbReference type="InterPro" id="IPR004210">
    <property type="entry name" value="BESS_motif"/>
</dbReference>
<feature type="domain" description="BESS" evidence="3">
    <location>
        <begin position="174"/>
        <end position="213"/>
    </location>
</feature>
<dbReference type="PROSITE" id="PS51029">
    <property type="entry name" value="MADF"/>
    <property type="match status" value="1"/>
</dbReference>
<feature type="domain" description="MADF" evidence="2">
    <location>
        <begin position="9"/>
        <end position="96"/>
    </location>
</feature>
<evidence type="ECO:0000313" key="4">
    <source>
        <dbReference type="EMBL" id="KAK2705604.1"/>
    </source>
</evidence>
<evidence type="ECO:0000259" key="3">
    <source>
        <dbReference type="PROSITE" id="PS51031"/>
    </source>
</evidence>
<dbReference type="PROSITE" id="PS51031">
    <property type="entry name" value="BESS"/>
    <property type="match status" value="1"/>
</dbReference>
<dbReference type="GO" id="GO:0005667">
    <property type="term" value="C:transcription regulator complex"/>
    <property type="evidence" value="ECO:0007669"/>
    <property type="project" value="TreeGrafter"/>
</dbReference>
<sequence>MSLLQKYVALADVVQRFPMLYAEKRKELHESISEEDAWSIVSQEMGWSVVKCQKTWRYLRERFARESRLQAERKQGLKREKWEIFDSLVYLLPHIKRRRYDKRSIRPDNVEISGISNDIPFISIPYESTEDTPESEMPSTSCDERKYLPAFESSMDRSSNTESPLPQLVDIPNKDEDFLYSESIAMCLKRLTSQQRALAKFKIQEILYRVELGLEL</sequence>
<dbReference type="Proteomes" id="UP001187531">
    <property type="component" value="Unassembled WGS sequence"/>
</dbReference>
<protein>
    <recommendedName>
        <fullName evidence="6">Transcription factor Adf-1</fullName>
    </recommendedName>
</protein>
<evidence type="ECO:0008006" key="6">
    <source>
        <dbReference type="Google" id="ProtNLM"/>
    </source>
</evidence>
<dbReference type="GO" id="GO:0003677">
    <property type="term" value="F:DNA binding"/>
    <property type="evidence" value="ECO:0007669"/>
    <property type="project" value="InterPro"/>
</dbReference>
<dbReference type="InterPro" id="IPR039353">
    <property type="entry name" value="TF_Adf1"/>
</dbReference>
<dbReference type="PANTHER" id="PTHR12243:SF60">
    <property type="entry name" value="SI:CH211-15D5.12-RELATED"/>
    <property type="match status" value="1"/>
</dbReference>
<evidence type="ECO:0000256" key="1">
    <source>
        <dbReference type="PROSITE-ProRule" id="PRU00371"/>
    </source>
</evidence>
<keyword evidence="5" id="KW-1185">Reference proteome</keyword>
<comment type="subcellular location">
    <subcellularLocation>
        <location evidence="1">Nucleus</location>
    </subcellularLocation>
</comment>
<dbReference type="Pfam" id="PF10545">
    <property type="entry name" value="MADF_DNA_bdg"/>
    <property type="match status" value="1"/>
</dbReference>
<keyword evidence="1" id="KW-0539">Nucleus</keyword>
<dbReference type="EMBL" id="JAVRJZ010000020">
    <property type="protein sequence ID" value="KAK2705604.1"/>
    <property type="molecule type" value="Genomic_DNA"/>
</dbReference>
<dbReference type="SMART" id="SM00595">
    <property type="entry name" value="MADF"/>
    <property type="match status" value="1"/>
</dbReference>
<dbReference type="PANTHER" id="PTHR12243">
    <property type="entry name" value="MADF DOMAIN TRANSCRIPTION FACTOR"/>
    <property type="match status" value="1"/>
</dbReference>
<dbReference type="GO" id="GO:0006357">
    <property type="term" value="P:regulation of transcription by RNA polymerase II"/>
    <property type="evidence" value="ECO:0007669"/>
    <property type="project" value="TreeGrafter"/>
</dbReference>
<dbReference type="GO" id="GO:0005634">
    <property type="term" value="C:nucleus"/>
    <property type="evidence" value="ECO:0007669"/>
    <property type="project" value="UniProtKB-SubCell"/>
</dbReference>
<name>A0AA88H8L6_ARTSF</name>
<evidence type="ECO:0000313" key="5">
    <source>
        <dbReference type="Proteomes" id="UP001187531"/>
    </source>
</evidence>
<dbReference type="AlphaFoldDB" id="A0AA88H8L6"/>
<dbReference type="InterPro" id="IPR006578">
    <property type="entry name" value="MADF-dom"/>
</dbReference>
<evidence type="ECO:0000259" key="2">
    <source>
        <dbReference type="PROSITE" id="PS51029"/>
    </source>
</evidence>
<proteinExistence type="predicted"/>
<organism evidence="4 5">
    <name type="scientific">Artemia franciscana</name>
    <name type="common">Brine shrimp</name>
    <name type="synonym">Artemia sanfranciscana</name>
    <dbReference type="NCBI Taxonomy" id="6661"/>
    <lineage>
        <taxon>Eukaryota</taxon>
        <taxon>Metazoa</taxon>
        <taxon>Ecdysozoa</taxon>
        <taxon>Arthropoda</taxon>
        <taxon>Crustacea</taxon>
        <taxon>Branchiopoda</taxon>
        <taxon>Anostraca</taxon>
        <taxon>Artemiidae</taxon>
        <taxon>Artemia</taxon>
    </lineage>
</organism>
<gene>
    <name evidence="4" type="ORF">QYM36_015857</name>
</gene>